<gene>
    <name evidence="1" type="ORF">VSX56_12850</name>
</gene>
<dbReference type="Proteomes" id="UP001438953">
    <property type="component" value="Unassembled WGS sequence"/>
</dbReference>
<reference evidence="1 2" key="2">
    <citation type="submission" date="2024-06" db="EMBL/GenBank/DDBJ databases">
        <title>Thioclava kandeliae sp. nov. from a rhizosphere soil sample of Kandelia candel in a mangrove.</title>
        <authorList>
            <person name="Mu T."/>
        </authorList>
    </citation>
    <scope>NUCLEOTIDE SEQUENCE [LARGE SCALE GENOMIC DNA]</scope>
    <source>
        <strain evidence="1 2">CPCC 100088</strain>
    </source>
</reference>
<evidence type="ECO:0000313" key="1">
    <source>
        <dbReference type="EMBL" id="MER5172662.1"/>
    </source>
</evidence>
<accession>A0ABV1SID8</accession>
<organism evidence="1 2">
    <name type="scientific">Thioclava kandeliae</name>
    <dbReference type="NCBI Taxonomy" id="3070818"/>
    <lineage>
        <taxon>Bacteria</taxon>
        <taxon>Pseudomonadati</taxon>
        <taxon>Pseudomonadota</taxon>
        <taxon>Alphaproteobacteria</taxon>
        <taxon>Rhodobacterales</taxon>
        <taxon>Paracoccaceae</taxon>
        <taxon>Thioclava</taxon>
    </lineage>
</organism>
<proteinExistence type="predicted"/>
<dbReference type="PIRSF" id="PIRSF030771">
    <property type="entry name" value="UCP030771"/>
    <property type="match status" value="1"/>
</dbReference>
<comment type="caution">
    <text evidence="1">The sequence shown here is derived from an EMBL/GenBank/DDBJ whole genome shotgun (WGS) entry which is preliminary data.</text>
</comment>
<reference evidence="1 2" key="1">
    <citation type="submission" date="2024-01" db="EMBL/GenBank/DDBJ databases">
        <authorList>
            <person name="Deng Y."/>
            <person name="Su J."/>
        </authorList>
    </citation>
    <scope>NUCLEOTIDE SEQUENCE [LARGE SCALE GENOMIC DNA]</scope>
    <source>
        <strain evidence="1 2">CPCC 100088</strain>
    </source>
</reference>
<dbReference type="InterPro" id="IPR011231">
    <property type="entry name" value="Phage_VT1-Sakai_H0018"/>
</dbReference>
<name>A0ABV1SID8_9RHOB</name>
<dbReference type="Pfam" id="PF09956">
    <property type="entry name" value="Phage_cement_2"/>
    <property type="match status" value="1"/>
</dbReference>
<sequence>MKTYVQPGEHLTLTATAAATAGQLVKVGAIVGVAQNDAAIGDSLTLVRRGVFEVTKTSAEAWTVGAKVFLDETAGSVTVVDTDNTLIGVATAAAANPSSSGEVLLDGVIR</sequence>
<dbReference type="EMBL" id="JAYWLC010000009">
    <property type="protein sequence ID" value="MER5172662.1"/>
    <property type="molecule type" value="Genomic_DNA"/>
</dbReference>
<protein>
    <submittedName>
        <fullName evidence="1">DUF2190 family protein</fullName>
    </submittedName>
</protein>
<keyword evidence="2" id="KW-1185">Reference proteome</keyword>
<evidence type="ECO:0000313" key="2">
    <source>
        <dbReference type="Proteomes" id="UP001438953"/>
    </source>
</evidence>
<dbReference type="RefSeq" id="WP_350937620.1">
    <property type="nucleotide sequence ID" value="NZ_JAYWLC010000009.1"/>
</dbReference>